<keyword evidence="4" id="KW-1185">Reference proteome</keyword>
<evidence type="ECO:0000313" key="4">
    <source>
        <dbReference type="Proteomes" id="UP001470230"/>
    </source>
</evidence>
<evidence type="ECO:0000313" key="3">
    <source>
        <dbReference type="EMBL" id="KAK8866589.1"/>
    </source>
</evidence>
<accession>A0ABR2IQ19</accession>
<sequence length="272" mass="32067">MCALPQFFDFLNDEDKGQYLYMRSTFSSSACKNRRNDSSHTFEQILNTIYKYAIRSDADDWKRCIVCGIFWLDDVQIAVNSKQLCTLLAKCKSSINGSLILLHYVKVENNLDQVKSFMNKIPLLELKPALIELRQWTIRKKSFDNAENREKNMTKHLRNNDGRNQKKEESSVFGINDKTLYCDDKFYNDYLLSDGDIDEVFEEIHQENESYRNPRHPHQYSYQINPEKNTSISRETIGMNNVHIDVNFFQIPQELPDLDQELIDNSDCYFYS</sequence>
<comment type="caution">
    <text evidence="3">The sequence shown here is derived from an EMBL/GenBank/DDBJ whole genome shotgun (WGS) entry which is preliminary data.</text>
</comment>
<feature type="region of interest" description="Disordered" evidence="1">
    <location>
        <begin position="148"/>
        <end position="170"/>
    </location>
</feature>
<dbReference type="InterPro" id="IPR018845">
    <property type="entry name" value="Initiator-bd"/>
</dbReference>
<reference evidence="3 4" key="1">
    <citation type="submission" date="2024-04" db="EMBL/GenBank/DDBJ databases">
        <title>Tritrichomonas musculus Genome.</title>
        <authorList>
            <person name="Alves-Ferreira E."/>
            <person name="Grigg M."/>
            <person name="Lorenzi H."/>
            <person name="Galac M."/>
        </authorList>
    </citation>
    <scope>NUCLEOTIDE SEQUENCE [LARGE SCALE GENOMIC DNA]</scope>
    <source>
        <strain evidence="3 4">EAF2021</strain>
    </source>
</reference>
<dbReference type="Pfam" id="PF10416">
    <property type="entry name" value="IBD"/>
    <property type="match status" value="1"/>
</dbReference>
<feature type="domain" description="Initiator binding" evidence="2">
    <location>
        <begin position="14"/>
        <end position="142"/>
    </location>
</feature>
<dbReference type="EMBL" id="JAPFFF010000015">
    <property type="protein sequence ID" value="KAK8866589.1"/>
    <property type="molecule type" value="Genomic_DNA"/>
</dbReference>
<evidence type="ECO:0000256" key="1">
    <source>
        <dbReference type="SAM" id="MobiDB-lite"/>
    </source>
</evidence>
<protein>
    <recommendedName>
        <fullName evidence="2">Initiator binding domain-containing protein</fullName>
    </recommendedName>
</protein>
<dbReference type="Proteomes" id="UP001470230">
    <property type="component" value="Unassembled WGS sequence"/>
</dbReference>
<proteinExistence type="predicted"/>
<gene>
    <name evidence="3" type="ORF">M9Y10_009553</name>
</gene>
<evidence type="ECO:0000259" key="2">
    <source>
        <dbReference type="Pfam" id="PF10416"/>
    </source>
</evidence>
<name>A0ABR2IQ19_9EUKA</name>
<organism evidence="3 4">
    <name type="scientific">Tritrichomonas musculus</name>
    <dbReference type="NCBI Taxonomy" id="1915356"/>
    <lineage>
        <taxon>Eukaryota</taxon>
        <taxon>Metamonada</taxon>
        <taxon>Parabasalia</taxon>
        <taxon>Tritrichomonadida</taxon>
        <taxon>Tritrichomonadidae</taxon>
        <taxon>Tritrichomonas</taxon>
    </lineage>
</organism>